<evidence type="ECO:0000256" key="4">
    <source>
        <dbReference type="ARBA" id="ARBA00022989"/>
    </source>
</evidence>
<dbReference type="InterPro" id="IPR013656">
    <property type="entry name" value="PAS_4"/>
</dbReference>
<dbReference type="InterPro" id="IPR025991">
    <property type="entry name" value="Chemoreceptor_zinc-bind_dom"/>
</dbReference>
<dbReference type="SUPFAM" id="SSF55785">
    <property type="entry name" value="PYP-like sensor domain (PAS domain)"/>
    <property type="match status" value="3"/>
</dbReference>
<accession>A0A7U8C7E1</accession>
<comment type="cofactor">
    <cofactor evidence="1">
        <name>Mg(2+)</name>
        <dbReference type="ChEBI" id="CHEBI:18420"/>
    </cofactor>
</comment>
<evidence type="ECO:0000256" key="5">
    <source>
        <dbReference type="ARBA" id="ARBA00023136"/>
    </source>
</evidence>
<name>A0A7U8C7E1_NEPCE</name>
<dbReference type="Pfam" id="PF03924">
    <property type="entry name" value="CHASE"/>
    <property type="match status" value="1"/>
</dbReference>
<dbReference type="Proteomes" id="UP000002171">
    <property type="component" value="Unassembled WGS sequence"/>
</dbReference>
<dbReference type="PROSITE" id="PS50112">
    <property type="entry name" value="PAS"/>
    <property type="match status" value="3"/>
</dbReference>
<dbReference type="EMBL" id="AAOW01000001">
    <property type="protein sequence ID" value="EAR62958.1"/>
    <property type="molecule type" value="Genomic_DNA"/>
</dbReference>
<dbReference type="Pfam" id="PF00563">
    <property type="entry name" value="EAL"/>
    <property type="match status" value="1"/>
</dbReference>
<feature type="domain" description="PAS" evidence="6">
    <location>
        <begin position="310"/>
        <end position="381"/>
    </location>
</feature>
<dbReference type="Pfam" id="PF08447">
    <property type="entry name" value="PAS_3"/>
    <property type="match status" value="1"/>
</dbReference>
<feature type="domain" description="PAS" evidence="6">
    <location>
        <begin position="437"/>
        <end position="481"/>
    </location>
</feature>
<dbReference type="InterPro" id="IPR029787">
    <property type="entry name" value="Nucleotide_cyclase"/>
</dbReference>
<dbReference type="CDD" id="cd01948">
    <property type="entry name" value="EAL"/>
    <property type="match status" value="1"/>
</dbReference>
<comment type="caution">
    <text evidence="11">The sequence shown here is derived from an EMBL/GenBank/DDBJ whole genome shotgun (WGS) entry which is preliminary data.</text>
</comment>
<dbReference type="Gene3D" id="3.30.450.350">
    <property type="entry name" value="CHASE domain"/>
    <property type="match status" value="1"/>
</dbReference>
<dbReference type="PROSITE" id="PS50883">
    <property type="entry name" value="EAL"/>
    <property type="match status" value="1"/>
</dbReference>
<evidence type="ECO:0000256" key="1">
    <source>
        <dbReference type="ARBA" id="ARBA00001946"/>
    </source>
</evidence>
<dbReference type="Gene3D" id="1.20.120.30">
    <property type="entry name" value="Aspartate receptor, ligand-binding domain"/>
    <property type="match status" value="1"/>
</dbReference>
<dbReference type="SMART" id="SM01079">
    <property type="entry name" value="CHASE"/>
    <property type="match status" value="1"/>
</dbReference>
<dbReference type="SMART" id="SM00052">
    <property type="entry name" value="EAL"/>
    <property type="match status" value="1"/>
</dbReference>
<dbReference type="SMART" id="SM00267">
    <property type="entry name" value="GGDEF"/>
    <property type="match status" value="1"/>
</dbReference>
<dbReference type="GO" id="GO:0007165">
    <property type="term" value="P:signal transduction"/>
    <property type="evidence" value="ECO:0007669"/>
    <property type="project" value="UniProtKB-ARBA"/>
</dbReference>
<dbReference type="RefSeq" id="WP_007021976.1">
    <property type="nucleotide sequence ID" value="NZ_CH724126.1"/>
</dbReference>
<dbReference type="Pfam" id="PF00990">
    <property type="entry name" value="GGDEF"/>
    <property type="match status" value="1"/>
</dbReference>
<organism evidence="11 12">
    <name type="scientific">Neptuniibacter caesariensis</name>
    <dbReference type="NCBI Taxonomy" id="207954"/>
    <lineage>
        <taxon>Bacteria</taxon>
        <taxon>Pseudomonadati</taxon>
        <taxon>Pseudomonadota</taxon>
        <taxon>Gammaproteobacteria</taxon>
        <taxon>Oceanospirillales</taxon>
        <taxon>Oceanospirillaceae</taxon>
        <taxon>Neptuniibacter</taxon>
    </lineage>
</organism>
<dbReference type="InterPro" id="IPR000700">
    <property type="entry name" value="PAS-assoc_C"/>
</dbReference>
<dbReference type="InterPro" id="IPR000160">
    <property type="entry name" value="GGDEF_dom"/>
</dbReference>
<dbReference type="InterPro" id="IPR013655">
    <property type="entry name" value="PAS_fold_3"/>
</dbReference>
<evidence type="ECO:0000259" key="10">
    <source>
        <dbReference type="PROSITE" id="PS50887"/>
    </source>
</evidence>
<reference evidence="11 12" key="1">
    <citation type="submission" date="2006-02" db="EMBL/GenBank/DDBJ databases">
        <authorList>
            <person name="Pinhassi J."/>
            <person name="Pedros-Alio C."/>
            <person name="Ferriera S."/>
            <person name="Johnson J."/>
            <person name="Kravitz S."/>
            <person name="Halpern A."/>
            <person name="Remington K."/>
            <person name="Beeson K."/>
            <person name="Tran B."/>
            <person name="Rogers Y.-H."/>
            <person name="Friedman R."/>
            <person name="Venter J.C."/>
        </authorList>
    </citation>
    <scope>NUCLEOTIDE SEQUENCE [LARGE SCALE GENOMIC DNA]</scope>
    <source>
        <strain evidence="11 12">MED92</strain>
    </source>
</reference>
<dbReference type="Gene3D" id="3.30.70.270">
    <property type="match status" value="1"/>
</dbReference>
<dbReference type="Gene3D" id="3.20.20.450">
    <property type="entry name" value="EAL domain"/>
    <property type="match status" value="1"/>
</dbReference>
<dbReference type="SMART" id="SM00086">
    <property type="entry name" value="PAC"/>
    <property type="match status" value="2"/>
</dbReference>
<dbReference type="PANTHER" id="PTHR44757:SF2">
    <property type="entry name" value="BIOFILM ARCHITECTURE MAINTENANCE PROTEIN MBAA"/>
    <property type="match status" value="1"/>
</dbReference>
<dbReference type="AlphaFoldDB" id="A0A7U8C7E1"/>
<dbReference type="SUPFAM" id="SSF141868">
    <property type="entry name" value="EAL domain-like"/>
    <property type="match status" value="1"/>
</dbReference>
<feature type="domain" description="GGDEF" evidence="10">
    <location>
        <begin position="722"/>
        <end position="856"/>
    </location>
</feature>
<feature type="domain" description="EAL" evidence="9">
    <location>
        <begin position="865"/>
        <end position="1119"/>
    </location>
</feature>
<feature type="domain" description="CHASE" evidence="8">
    <location>
        <begin position="103"/>
        <end position="244"/>
    </location>
</feature>
<dbReference type="OrthoDB" id="9176779at2"/>
<evidence type="ECO:0000259" key="8">
    <source>
        <dbReference type="PROSITE" id="PS50839"/>
    </source>
</evidence>
<dbReference type="CDD" id="cd01949">
    <property type="entry name" value="GGDEF"/>
    <property type="match status" value="1"/>
</dbReference>
<keyword evidence="12" id="KW-1185">Reference proteome</keyword>
<keyword evidence="4" id="KW-1133">Transmembrane helix</keyword>
<keyword evidence="5" id="KW-0472">Membrane</keyword>
<dbReference type="InterPro" id="IPR001633">
    <property type="entry name" value="EAL_dom"/>
</dbReference>
<dbReference type="PROSITE" id="PS50113">
    <property type="entry name" value="PAC"/>
    <property type="match status" value="2"/>
</dbReference>
<evidence type="ECO:0000259" key="9">
    <source>
        <dbReference type="PROSITE" id="PS50883"/>
    </source>
</evidence>
<dbReference type="PANTHER" id="PTHR44757">
    <property type="entry name" value="DIGUANYLATE CYCLASE DGCP"/>
    <property type="match status" value="1"/>
</dbReference>
<dbReference type="Gene3D" id="3.30.450.20">
    <property type="entry name" value="PAS domain"/>
    <property type="match status" value="3"/>
</dbReference>
<dbReference type="Pfam" id="PF08448">
    <property type="entry name" value="PAS_4"/>
    <property type="match status" value="2"/>
</dbReference>
<dbReference type="GO" id="GO:0016020">
    <property type="term" value="C:membrane"/>
    <property type="evidence" value="ECO:0007669"/>
    <property type="project" value="UniProtKB-SubCell"/>
</dbReference>
<dbReference type="CDD" id="cd00130">
    <property type="entry name" value="PAS"/>
    <property type="match status" value="2"/>
</dbReference>
<dbReference type="GO" id="GO:0003824">
    <property type="term" value="F:catalytic activity"/>
    <property type="evidence" value="ECO:0007669"/>
    <property type="project" value="UniProtKB-ARBA"/>
</dbReference>
<dbReference type="FunFam" id="3.30.70.270:FF:000001">
    <property type="entry name" value="Diguanylate cyclase domain protein"/>
    <property type="match status" value="1"/>
</dbReference>
<keyword evidence="3" id="KW-0812">Transmembrane</keyword>
<protein>
    <submittedName>
        <fullName evidence="11">Diguanylate cyclase/phosphodiesterase (GGDEF &amp; EAL domains) withPAS/PAC sensor</fullName>
    </submittedName>
</protein>
<dbReference type="InterPro" id="IPR001610">
    <property type="entry name" value="PAC"/>
</dbReference>
<sequence length="1250" mass="140554">MKRLFPVINVLSLFLLVILAAGAVYVESLIAKRLETETRATLQNHLYTVKNRIENNLLSDLQLAKGLVAAVATKPQLSQREFAQAAKSILYKHNQLLSVSAAPEMVLEMIYPLEGNETALGLDLKKVPEQFVAAERAKKTGQIVLSGPVDLVQGGSAFIARMPVFIENPQGKNTFWGLVSALIDEKSLYINSQLIGTDLPVEVAIRGRDALGEEGETFFGRADLFEDAAVFAELQLPVGSWQLAAIATGSLPEVGAFVWPMRIGYALSAFAILLSFFVMNIALKRTVSAQERAETAQSELQASLKSLNERETLLRTVIDEMPDVLVLKDHKGNFLLGNNTVARLYNTTPEEMVGKNDADFGVPQEMADFFRENVLAIMEKGEPEVVMEDSTDTASGEVRHFKSIKKPFKDADGNNQILVIAQDITEIVEAQRQLEISEKKFRTILDSVDAYIYLKDKAGHYLFANRKVRELWGAAMEDIVGFGDDKFFDHPTAKNIQHNDRLVLDDGQTLKVEEVNTLPGGGTTTYQSTKLPLRSEDGDIYALCGISVDITELKNIEKALRISEQRFKIAGEAAYDLIYEWDVETDSLHWFGDIDDLLGYPKGSISQDISAWLNLIHPEDKDLLGDAVERHRTSTQPIKYEYRIQHKKGHYLYLSDHALPLLDENRRPYRWIGVCTDITTQKEQQLLLEFNAYHDKLTNLPNRVLLADRLSQAMHQQKRRGQTLAVVYIDLDGFKQINDQYGHDVGDVLLVEIGQRFQTLLREGDTIARLGGDEFVAVMLDINSSMDSIPLLRRILHAISVPVLVDDVVLQVSASLGVTFYPQAEDVDGDQLLRQADQAMYQAKLEGKNRYYFFDMEHDRSLRGQRETVERIELGLRQREFELYYQPKVNMHSGDVIGLEALIRWNHPEDGLLMPGQFLPVIEDKPVAIEIGEWVIEDALRQMDAWSFQGHDLSVSVNIGGLQLQQDNFVERLEALLKKFPRVASECLELEVLESSALQDIQLVSKVMQRCNELGVSFSLDDFGTGYSSLTYLKSLPAANLKIDRTFVRDMLDDPDDLAILEGVVGMSTAFRRGVIAEGVEEIAHGEMLIKLGCNLAQGFAIAKPMKAALIPDWISSWNPPKEWQEQGPISRDDISLLFAEIEHRAWLHKVDRFVAAEEPEELELPEFDVSKCRFGSWLDKHGREQYGEAKAFINLDDLHEKVHVSGELACKAALKGDVKAIKKHQTDLHKYSHDLLNVLMLILQEQSPG</sequence>
<dbReference type="Pfam" id="PF13682">
    <property type="entry name" value="CZB"/>
    <property type="match status" value="1"/>
</dbReference>
<dbReference type="PROSITE" id="PS50839">
    <property type="entry name" value="CHASE"/>
    <property type="match status" value="1"/>
</dbReference>
<dbReference type="InterPro" id="IPR043128">
    <property type="entry name" value="Rev_trsase/Diguanyl_cyclase"/>
</dbReference>
<dbReference type="NCBIfam" id="TIGR00229">
    <property type="entry name" value="sensory_box"/>
    <property type="match status" value="3"/>
</dbReference>
<evidence type="ECO:0000313" key="11">
    <source>
        <dbReference type="EMBL" id="EAR62958.1"/>
    </source>
</evidence>
<dbReference type="InterPro" id="IPR000014">
    <property type="entry name" value="PAS"/>
</dbReference>
<dbReference type="SMART" id="SM00091">
    <property type="entry name" value="PAS"/>
    <property type="match status" value="3"/>
</dbReference>
<feature type="domain" description="PAS" evidence="6">
    <location>
        <begin position="563"/>
        <end position="630"/>
    </location>
</feature>
<dbReference type="InterPro" id="IPR006189">
    <property type="entry name" value="CHASE_dom"/>
</dbReference>
<evidence type="ECO:0000256" key="2">
    <source>
        <dbReference type="ARBA" id="ARBA00004370"/>
    </source>
</evidence>
<feature type="domain" description="PAC" evidence="7">
    <location>
        <begin position="638"/>
        <end position="690"/>
    </location>
</feature>
<dbReference type="PROSITE" id="PS50887">
    <property type="entry name" value="GGDEF"/>
    <property type="match status" value="1"/>
</dbReference>
<dbReference type="InterPro" id="IPR042240">
    <property type="entry name" value="CHASE_sf"/>
</dbReference>
<dbReference type="InterPro" id="IPR035965">
    <property type="entry name" value="PAS-like_dom_sf"/>
</dbReference>
<feature type="domain" description="PAC" evidence="7">
    <location>
        <begin position="508"/>
        <end position="562"/>
    </location>
</feature>
<gene>
    <name evidence="11" type="ORF">MED92_07561</name>
</gene>
<dbReference type="InterPro" id="IPR035919">
    <property type="entry name" value="EAL_sf"/>
</dbReference>
<evidence type="ECO:0000259" key="7">
    <source>
        <dbReference type="PROSITE" id="PS50113"/>
    </source>
</evidence>
<comment type="subcellular location">
    <subcellularLocation>
        <location evidence="2">Membrane</location>
    </subcellularLocation>
</comment>
<evidence type="ECO:0000259" key="6">
    <source>
        <dbReference type="PROSITE" id="PS50112"/>
    </source>
</evidence>
<evidence type="ECO:0000256" key="3">
    <source>
        <dbReference type="ARBA" id="ARBA00022692"/>
    </source>
</evidence>
<evidence type="ECO:0000313" key="12">
    <source>
        <dbReference type="Proteomes" id="UP000002171"/>
    </source>
</evidence>
<dbReference type="NCBIfam" id="TIGR00254">
    <property type="entry name" value="GGDEF"/>
    <property type="match status" value="1"/>
</dbReference>
<dbReference type="InterPro" id="IPR052155">
    <property type="entry name" value="Biofilm_reg_signaling"/>
</dbReference>
<proteinExistence type="predicted"/>
<dbReference type="SUPFAM" id="SSF55073">
    <property type="entry name" value="Nucleotide cyclase"/>
    <property type="match status" value="1"/>
</dbReference>